<name>A0A0U2VXY3_9BACT</name>
<comment type="function">
    <text evidence="1">Catalyzes the reversible cyclization of carbamoyl aspartate to dihydroorotate.</text>
</comment>
<dbReference type="PROSITE" id="PS00483">
    <property type="entry name" value="DIHYDROOROTASE_2"/>
    <property type="match status" value="1"/>
</dbReference>
<evidence type="ECO:0000256" key="1">
    <source>
        <dbReference type="ARBA" id="ARBA00002368"/>
    </source>
</evidence>
<reference evidence="6" key="1">
    <citation type="journal article" date="2016" name="ISME J.">
        <title>Functional metagenomic screen reveals new and diverse microbial rhodopsins.</title>
        <authorList>
            <person name="Pushkarev A."/>
            <person name="Beja O."/>
        </authorList>
    </citation>
    <scope>NUCLEOTIDE SEQUENCE</scope>
</reference>
<sequence length="352" mass="39906">MIELPSFIDLHTHTRYPDKNNFPFLEIEKAALNGGYSEVLAMANSEITIDSIENLKFARSIDKKLDIKVHRVGALSKNLDGKELVNFNEFVDEGVTIFSDDGKTLIDDDLSEIAFKKIAQLNAAIFQHCEKNCHTNPGDIAPPHNTSELITIHENEEFEIVKRDLDLVNKYKTRYHVQHVSSKKSVELIKDAKENDLPVTAEVTPHHLLKNNLDINMNDGSLKMYPPLRSEEDRQALINGLKNGIIDVIATDHAPHPKETKEVSFKKSARGVVGLESAFVVLFSSNLFSLEELTRFMSINPMNILVSLGYDSSNTKKNYWTKNDSTFITKSFYKNSAFENFQVNIQKELNHV</sequence>
<dbReference type="GO" id="GO:0046872">
    <property type="term" value="F:metal ion binding"/>
    <property type="evidence" value="ECO:0007669"/>
    <property type="project" value="UniProtKB-KW"/>
</dbReference>
<organism evidence="6">
    <name type="scientific">uncultured bacterium EIL26B11</name>
    <dbReference type="NCBI Taxonomy" id="1768201"/>
    <lineage>
        <taxon>Bacteria</taxon>
        <taxon>environmental samples</taxon>
    </lineage>
</organism>
<dbReference type="GO" id="GO:0006145">
    <property type="term" value="P:purine nucleobase catabolic process"/>
    <property type="evidence" value="ECO:0007669"/>
    <property type="project" value="TreeGrafter"/>
</dbReference>
<dbReference type="InterPro" id="IPR032466">
    <property type="entry name" value="Metal_Hydrolase"/>
</dbReference>
<dbReference type="SUPFAM" id="SSF51556">
    <property type="entry name" value="Metallo-dependent hydrolases"/>
    <property type="match status" value="1"/>
</dbReference>
<dbReference type="EMBL" id="KT201089">
    <property type="protein sequence ID" value="ALS56175.1"/>
    <property type="molecule type" value="Genomic_DNA"/>
</dbReference>
<dbReference type="PANTHER" id="PTHR43668">
    <property type="entry name" value="ALLANTOINASE"/>
    <property type="match status" value="1"/>
</dbReference>
<dbReference type="GO" id="GO:0005737">
    <property type="term" value="C:cytoplasm"/>
    <property type="evidence" value="ECO:0007669"/>
    <property type="project" value="TreeGrafter"/>
</dbReference>
<dbReference type="PANTHER" id="PTHR43668:SF2">
    <property type="entry name" value="ALLANTOINASE"/>
    <property type="match status" value="1"/>
</dbReference>
<evidence type="ECO:0000256" key="2">
    <source>
        <dbReference type="ARBA" id="ARBA00022723"/>
    </source>
</evidence>
<dbReference type="InterPro" id="IPR024403">
    <property type="entry name" value="DHOase_cat"/>
</dbReference>
<dbReference type="Gene3D" id="3.20.20.140">
    <property type="entry name" value="Metal-dependent hydrolases"/>
    <property type="match status" value="1"/>
</dbReference>
<evidence type="ECO:0000259" key="5">
    <source>
        <dbReference type="Pfam" id="PF12890"/>
    </source>
</evidence>
<dbReference type="GO" id="GO:0004038">
    <property type="term" value="F:allantoinase activity"/>
    <property type="evidence" value="ECO:0007669"/>
    <property type="project" value="TreeGrafter"/>
</dbReference>
<keyword evidence="3" id="KW-0378">Hydrolase</keyword>
<dbReference type="Pfam" id="PF12890">
    <property type="entry name" value="DHOase"/>
    <property type="match status" value="1"/>
</dbReference>
<proteinExistence type="predicted"/>
<protein>
    <submittedName>
        <fullName evidence="6">Putative dihydroorotase</fullName>
    </submittedName>
</protein>
<feature type="domain" description="Dihydroorotase catalytic" evidence="5">
    <location>
        <begin position="4"/>
        <end position="184"/>
    </location>
</feature>
<evidence type="ECO:0000256" key="3">
    <source>
        <dbReference type="ARBA" id="ARBA00022801"/>
    </source>
</evidence>
<keyword evidence="2" id="KW-0479">Metal-binding</keyword>
<keyword evidence="4" id="KW-0665">Pyrimidine biosynthesis</keyword>
<dbReference type="InterPro" id="IPR050138">
    <property type="entry name" value="DHOase/Allantoinase_Hydrolase"/>
</dbReference>
<evidence type="ECO:0000256" key="4">
    <source>
        <dbReference type="ARBA" id="ARBA00022975"/>
    </source>
</evidence>
<accession>A0A0U2VXY3</accession>
<dbReference type="InterPro" id="IPR002195">
    <property type="entry name" value="Dihydroorotase_CS"/>
</dbReference>
<evidence type="ECO:0000313" key="6">
    <source>
        <dbReference type="EMBL" id="ALS56175.1"/>
    </source>
</evidence>
<dbReference type="AlphaFoldDB" id="A0A0U2VXY3"/>